<name>A0ABW6WUB7_9ACTN</name>
<evidence type="ECO:0008006" key="3">
    <source>
        <dbReference type="Google" id="ProtNLM"/>
    </source>
</evidence>
<evidence type="ECO:0000313" key="1">
    <source>
        <dbReference type="EMBL" id="MFF5296451.1"/>
    </source>
</evidence>
<protein>
    <recommendedName>
        <fullName evidence="3">DUF4393 domain-containing protein</fullName>
    </recommendedName>
</protein>
<keyword evidence="2" id="KW-1185">Reference proteome</keyword>
<comment type="caution">
    <text evidence="1">The sequence shown here is derived from an EMBL/GenBank/DDBJ whole genome shotgun (WGS) entry which is preliminary data.</text>
</comment>
<evidence type="ECO:0000313" key="2">
    <source>
        <dbReference type="Proteomes" id="UP001602245"/>
    </source>
</evidence>
<sequence>MRFITKNRTLGLLASVNAGLIAWIVSENPLVAIVVAVLGESVALVVDRHKEPEDPRRASGALNHPDLDALIANYAAVAKTGNPLLTALAEVRMIEAAEEMHQLAAGHAEVGPERLNLTEAQVLRSLSISGFATSLGHVDDFWLAELGGATEGAKDKAKQDYRRQIHETVRLREVPVTRLFLLESIEMALPAELIRLIDDELGAGIAVYVAYVDQTPPDLVEEFAIWDDKLVARVSWTTRAVTGPGGEKIVTRTAGRTSYHTTPAELLHARRQRADLMARAVPWMDARARHAR</sequence>
<organism evidence="1 2">
    <name type="scientific">Paractinoplanes globisporus</name>
    <dbReference type="NCBI Taxonomy" id="113565"/>
    <lineage>
        <taxon>Bacteria</taxon>
        <taxon>Bacillati</taxon>
        <taxon>Actinomycetota</taxon>
        <taxon>Actinomycetes</taxon>
        <taxon>Micromonosporales</taxon>
        <taxon>Micromonosporaceae</taxon>
        <taxon>Paractinoplanes</taxon>
    </lineage>
</organism>
<dbReference type="Proteomes" id="UP001602245">
    <property type="component" value="Unassembled WGS sequence"/>
</dbReference>
<reference evidence="1 2" key="1">
    <citation type="submission" date="2024-10" db="EMBL/GenBank/DDBJ databases">
        <title>The Natural Products Discovery Center: Release of the First 8490 Sequenced Strains for Exploring Actinobacteria Biosynthetic Diversity.</title>
        <authorList>
            <person name="Kalkreuter E."/>
            <person name="Kautsar S.A."/>
            <person name="Yang D."/>
            <person name="Bader C.D."/>
            <person name="Teijaro C.N."/>
            <person name="Fluegel L."/>
            <person name="Davis C.M."/>
            <person name="Simpson J.R."/>
            <person name="Lauterbach L."/>
            <person name="Steele A.D."/>
            <person name="Gui C."/>
            <person name="Meng S."/>
            <person name="Li G."/>
            <person name="Viehrig K."/>
            <person name="Ye F."/>
            <person name="Su P."/>
            <person name="Kiefer A.F."/>
            <person name="Nichols A."/>
            <person name="Cepeda A.J."/>
            <person name="Yan W."/>
            <person name="Fan B."/>
            <person name="Jiang Y."/>
            <person name="Adhikari A."/>
            <person name="Zheng C.-J."/>
            <person name="Schuster L."/>
            <person name="Cowan T.M."/>
            <person name="Smanski M.J."/>
            <person name="Chevrette M.G."/>
            <person name="De Carvalho L.P.S."/>
            <person name="Shen B."/>
        </authorList>
    </citation>
    <scope>NUCLEOTIDE SEQUENCE [LARGE SCALE GENOMIC DNA]</scope>
    <source>
        <strain evidence="1 2">NPDC000087</strain>
    </source>
</reference>
<dbReference type="EMBL" id="JBIAZU010000008">
    <property type="protein sequence ID" value="MFF5296451.1"/>
    <property type="molecule type" value="Genomic_DNA"/>
</dbReference>
<gene>
    <name evidence="1" type="ORF">ACFY35_44040</name>
</gene>
<accession>A0ABW6WUB7</accession>
<dbReference type="RefSeq" id="WP_020517222.1">
    <property type="nucleotide sequence ID" value="NZ_JBIAZU010000008.1"/>
</dbReference>
<proteinExistence type="predicted"/>